<organism evidence="1 2">
    <name type="scientific">Pogonophryne albipinna</name>
    <dbReference type="NCBI Taxonomy" id="1090488"/>
    <lineage>
        <taxon>Eukaryota</taxon>
        <taxon>Metazoa</taxon>
        <taxon>Chordata</taxon>
        <taxon>Craniata</taxon>
        <taxon>Vertebrata</taxon>
        <taxon>Euteleostomi</taxon>
        <taxon>Actinopterygii</taxon>
        <taxon>Neopterygii</taxon>
        <taxon>Teleostei</taxon>
        <taxon>Neoteleostei</taxon>
        <taxon>Acanthomorphata</taxon>
        <taxon>Eupercaria</taxon>
        <taxon>Perciformes</taxon>
        <taxon>Notothenioidei</taxon>
        <taxon>Pogonophryne</taxon>
    </lineage>
</organism>
<dbReference type="EMBL" id="JAPTMU010000012">
    <property type="protein sequence ID" value="KAJ4934115.1"/>
    <property type="molecule type" value="Genomic_DNA"/>
</dbReference>
<sequence length="67" mass="7234">MITRTDLNSKLSHLCIAEQTAEQVEQTKQGVCSPLLLLHIRRGSVTMTGVLEAALLIFAGALSPLPF</sequence>
<dbReference type="Proteomes" id="UP001219934">
    <property type="component" value="Unassembled WGS sequence"/>
</dbReference>
<dbReference type="AlphaFoldDB" id="A0AAD6B0M7"/>
<gene>
    <name evidence="1" type="ORF">JOQ06_006920</name>
</gene>
<name>A0AAD6B0M7_9TELE</name>
<comment type="caution">
    <text evidence="1">The sequence shown here is derived from an EMBL/GenBank/DDBJ whole genome shotgun (WGS) entry which is preliminary data.</text>
</comment>
<reference evidence="1" key="1">
    <citation type="submission" date="2022-11" db="EMBL/GenBank/DDBJ databases">
        <title>Chromosome-level genome of Pogonophryne albipinna.</title>
        <authorList>
            <person name="Jo E."/>
        </authorList>
    </citation>
    <scope>NUCLEOTIDE SEQUENCE</scope>
    <source>
        <strain evidence="1">SGF0006</strain>
        <tissue evidence="1">Muscle</tissue>
    </source>
</reference>
<keyword evidence="2" id="KW-1185">Reference proteome</keyword>
<proteinExistence type="predicted"/>
<evidence type="ECO:0000313" key="1">
    <source>
        <dbReference type="EMBL" id="KAJ4934115.1"/>
    </source>
</evidence>
<protein>
    <submittedName>
        <fullName evidence="1">Uncharacterized protein</fullName>
    </submittedName>
</protein>
<evidence type="ECO:0000313" key="2">
    <source>
        <dbReference type="Proteomes" id="UP001219934"/>
    </source>
</evidence>
<accession>A0AAD6B0M7</accession>